<evidence type="ECO:0000313" key="4">
    <source>
        <dbReference type="Proteomes" id="UP000636960"/>
    </source>
</evidence>
<keyword evidence="1" id="KW-1133">Transmembrane helix</keyword>
<reference evidence="3" key="1">
    <citation type="submission" date="2021-01" db="EMBL/GenBank/DDBJ databases">
        <title>Whole genome shotgun sequence of Actinoplanes rishiriensis NBRC 108556.</title>
        <authorList>
            <person name="Komaki H."/>
            <person name="Tamura T."/>
        </authorList>
    </citation>
    <scope>NUCLEOTIDE SEQUENCE</scope>
    <source>
        <strain evidence="3">NBRC 108556</strain>
    </source>
</reference>
<keyword evidence="1" id="KW-0812">Transmembrane</keyword>
<feature type="chain" id="PRO_5037847410" evidence="2">
    <location>
        <begin position="34"/>
        <end position="220"/>
    </location>
</feature>
<accession>A0A919MUW6</accession>
<keyword evidence="1" id="KW-0472">Membrane</keyword>
<evidence type="ECO:0000256" key="1">
    <source>
        <dbReference type="SAM" id="Phobius"/>
    </source>
</evidence>
<dbReference type="AlphaFoldDB" id="A0A919MUW6"/>
<comment type="caution">
    <text evidence="3">The sequence shown here is derived from an EMBL/GenBank/DDBJ whole genome shotgun (WGS) entry which is preliminary data.</text>
</comment>
<feature type="signal peptide" evidence="2">
    <location>
        <begin position="1"/>
        <end position="33"/>
    </location>
</feature>
<name>A0A919MUW6_9ACTN</name>
<sequence length="220" mass="22875">MVPEAITRLAKAAGSVAVVVALALGTGPAAATAAPKPLPKPTSIQIEGKGIEDTLVVQQSGQARLFDNLLGEVNWMAGAKPHAVAPKADALGPKFVLTVMIKTVPTQVYDLYPMAAGGPRAYRPANQPSGKKAAGWFYGRLTMSETLRVSGVPLEARPDVVAGGIGGGVGVDIGTEAIDPATEMNNFLDEMRRVLLLNGAVLIVILCGLAGIAYLIRRRI</sequence>
<keyword evidence="4" id="KW-1185">Reference proteome</keyword>
<dbReference type="Proteomes" id="UP000636960">
    <property type="component" value="Unassembled WGS sequence"/>
</dbReference>
<protein>
    <submittedName>
        <fullName evidence="3">Uncharacterized protein</fullName>
    </submittedName>
</protein>
<dbReference type="RefSeq" id="WP_203788893.1">
    <property type="nucleotide sequence ID" value="NZ_BOMV01000090.1"/>
</dbReference>
<evidence type="ECO:0000256" key="2">
    <source>
        <dbReference type="SAM" id="SignalP"/>
    </source>
</evidence>
<gene>
    <name evidence="3" type="ORF">Ari01nite_82260</name>
</gene>
<keyword evidence="2" id="KW-0732">Signal</keyword>
<organism evidence="3 4">
    <name type="scientific">Paractinoplanes rishiriensis</name>
    <dbReference type="NCBI Taxonomy" id="1050105"/>
    <lineage>
        <taxon>Bacteria</taxon>
        <taxon>Bacillati</taxon>
        <taxon>Actinomycetota</taxon>
        <taxon>Actinomycetes</taxon>
        <taxon>Micromonosporales</taxon>
        <taxon>Micromonosporaceae</taxon>
        <taxon>Paractinoplanes</taxon>
    </lineage>
</organism>
<proteinExistence type="predicted"/>
<feature type="transmembrane region" description="Helical" evidence="1">
    <location>
        <begin position="194"/>
        <end position="216"/>
    </location>
</feature>
<dbReference type="EMBL" id="BOMV01000090">
    <property type="protein sequence ID" value="GIF00762.1"/>
    <property type="molecule type" value="Genomic_DNA"/>
</dbReference>
<evidence type="ECO:0000313" key="3">
    <source>
        <dbReference type="EMBL" id="GIF00762.1"/>
    </source>
</evidence>